<proteinExistence type="predicted"/>
<dbReference type="Proteomes" id="UP000218505">
    <property type="component" value="Chromosome"/>
</dbReference>
<evidence type="ECO:0000313" key="2">
    <source>
        <dbReference type="EMBL" id="ATE56281.1"/>
    </source>
</evidence>
<feature type="region of interest" description="Disordered" evidence="1">
    <location>
        <begin position="1"/>
        <end position="45"/>
    </location>
</feature>
<dbReference type="EMBL" id="CP023445">
    <property type="protein sequence ID" value="ATE56281.1"/>
    <property type="molecule type" value="Genomic_DNA"/>
</dbReference>
<name>A0A290ZB67_9PSEU</name>
<evidence type="ECO:0000256" key="1">
    <source>
        <dbReference type="SAM" id="MobiDB-lite"/>
    </source>
</evidence>
<dbReference type="AlphaFoldDB" id="A0A290ZB67"/>
<evidence type="ECO:0000313" key="3">
    <source>
        <dbReference type="Proteomes" id="UP000218505"/>
    </source>
</evidence>
<protein>
    <submittedName>
        <fullName evidence="2">Uncharacterized protein</fullName>
    </submittedName>
</protein>
<gene>
    <name evidence="2" type="ORF">CNX65_25915</name>
</gene>
<reference evidence="2" key="1">
    <citation type="submission" date="2017-09" db="EMBL/GenBank/DDBJ databases">
        <title>Complete Genome Sequence of ansamitocin-producing Bacterium Actinosynnema pretiosum X47.</title>
        <authorList>
            <person name="Cao G."/>
            <person name="Zong G."/>
            <person name="Zhong C."/>
            <person name="Fu J."/>
        </authorList>
    </citation>
    <scope>NUCLEOTIDE SEQUENCE [LARGE SCALE GENOMIC DNA]</scope>
    <source>
        <strain evidence="2">X47</strain>
    </source>
</reference>
<dbReference type="KEGG" id="apre:CNX65_25915"/>
<organism evidence="2 3">
    <name type="scientific">Actinosynnema pretiosum</name>
    <dbReference type="NCBI Taxonomy" id="42197"/>
    <lineage>
        <taxon>Bacteria</taxon>
        <taxon>Bacillati</taxon>
        <taxon>Actinomycetota</taxon>
        <taxon>Actinomycetes</taxon>
        <taxon>Pseudonocardiales</taxon>
        <taxon>Pseudonocardiaceae</taxon>
        <taxon>Actinosynnema</taxon>
    </lineage>
</organism>
<sequence length="81" mass="7910">MAGRGAAGAPAAGRGWEARPAGSGWPVARPAAGGGGSQGCHQRRGRFGCGRRALARDALSGRSQPGLPAGRGGFEVRSAGA</sequence>
<accession>A0A290ZB67</accession>
<feature type="region of interest" description="Disordered" evidence="1">
    <location>
        <begin position="57"/>
        <end position="81"/>
    </location>
</feature>
<feature type="compositionally biased region" description="Low complexity" evidence="1">
    <location>
        <begin position="1"/>
        <end position="22"/>
    </location>
</feature>
<keyword evidence="3" id="KW-1185">Reference proteome</keyword>